<dbReference type="PANTHER" id="PTHR10694">
    <property type="entry name" value="LYSINE-SPECIFIC DEMETHYLASE"/>
    <property type="match status" value="1"/>
</dbReference>
<dbReference type="InterPro" id="IPR003349">
    <property type="entry name" value="JmjN"/>
</dbReference>
<keyword evidence="13" id="KW-0805">Transcription regulation</keyword>
<dbReference type="SUPFAM" id="SSF57903">
    <property type="entry name" value="FYVE/PHD zinc finger"/>
    <property type="match status" value="3"/>
</dbReference>
<dbReference type="FunFam" id="1.10.150.60:FF:000001">
    <property type="entry name" value="Putative lysine-specific demethylase 5b"/>
    <property type="match status" value="1"/>
</dbReference>
<dbReference type="InterPro" id="IPR013637">
    <property type="entry name" value="Lys_sp_deMease-like_dom"/>
</dbReference>
<accession>A0A673HTB1</accession>
<dbReference type="Pfam" id="PF02375">
    <property type="entry name" value="JmjN"/>
    <property type="match status" value="1"/>
</dbReference>
<dbReference type="InterPro" id="IPR013083">
    <property type="entry name" value="Znf_RING/FYVE/PHD"/>
</dbReference>
<dbReference type="SUPFAM" id="SSF51197">
    <property type="entry name" value="Clavaminate synthase-like"/>
    <property type="match status" value="1"/>
</dbReference>
<feature type="domain" description="ARID" evidence="21">
    <location>
        <begin position="73"/>
        <end position="158"/>
    </location>
</feature>
<dbReference type="InterPro" id="IPR019787">
    <property type="entry name" value="Znf_PHD-finger"/>
</dbReference>
<evidence type="ECO:0000256" key="5">
    <source>
        <dbReference type="ARBA" id="ARBA00022723"/>
    </source>
</evidence>
<evidence type="ECO:0000313" key="25">
    <source>
        <dbReference type="Proteomes" id="UP000472270"/>
    </source>
</evidence>
<gene>
    <name evidence="24" type="primary">LOC107749493</name>
</gene>
<evidence type="ECO:0000259" key="20">
    <source>
        <dbReference type="PROSITE" id="PS50016"/>
    </source>
</evidence>
<dbReference type="SMART" id="SM00249">
    <property type="entry name" value="PHD"/>
    <property type="match status" value="3"/>
</dbReference>
<evidence type="ECO:0000259" key="23">
    <source>
        <dbReference type="PROSITE" id="PS51184"/>
    </source>
</evidence>
<evidence type="ECO:0000256" key="16">
    <source>
        <dbReference type="ARBA" id="ARBA00023242"/>
    </source>
</evidence>
<evidence type="ECO:0000259" key="22">
    <source>
        <dbReference type="PROSITE" id="PS51183"/>
    </source>
</evidence>
<proteinExistence type="inferred from homology"/>
<dbReference type="InterPro" id="IPR001606">
    <property type="entry name" value="ARID_dom"/>
</dbReference>
<dbReference type="GO" id="GO:0000785">
    <property type="term" value="C:chromatin"/>
    <property type="evidence" value="ECO:0007669"/>
    <property type="project" value="TreeGrafter"/>
</dbReference>
<evidence type="ECO:0000256" key="7">
    <source>
        <dbReference type="ARBA" id="ARBA00022771"/>
    </source>
</evidence>
<dbReference type="FunFam" id="2.60.120.650:FF:000001">
    <property type="entry name" value="Putative lysine-specific demethylase 5b"/>
    <property type="match status" value="1"/>
</dbReference>
<feature type="compositionally biased region" description="Basic and acidic residues" evidence="19">
    <location>
        <begin position="1325"/>
        <end position="1355"/>
    </location>
</feature>
<evidence type="ECO:0000256" key="2">
    <source>
        <dbReference type="ARBA" id="ARBA00004123"/>
    </source>
</evidence>
<evidence type="ECO:0000256" key="12">
    <source>
        <dbReference type="ARBA" id="ARBA00023004"/>
    </source>
</evidence>
<dbReference type="GO" id="GO:0034647">
    <property type="term" value="F:histone H3K4me/H3K4me2/H3K4me3 demethylase activity"/>
    <property type="evidence" value="ECO:0007669"/>
    <property type="project" value="UniProtKB-EC"/>
</dbReference>
<dbReference type="SMART" id="SM00545">
    <property type="entry name" value="JmjN"/>
    <property type="match status" value="1"/>
</dbReference>
<dbReference type="SMART" id="SM01014">
    <property type="entry name" value="ARID"/>
    <property type="match status" value="1"/>
</dbReference>
<dbReference type="PANTHER" id="PTHR10694:SF136">
    <property type="entry name" value="[HISTONE H3]-TRIMETHYL-L-LYSINE(4) DEMETHYLASE"/>
    <property type="match status" value="1"/>
</dbReference>
<dbReference type="SUPFAM" id="SSF46774">
    <property type="entry name" value="ARID-like"/>
    <property type="match status" value="1"/>
</dbReference>
<dbReference type="Ensembl" id="ENSSRHT00000029816.1">
    <property type="protein sequence ID" value="ENSSRHP00000028958.1"/>
    <property type="gene ID" value="ENSSRHG00000011386.1"/>
</dbReference>
<keyword evidence="10" id="KW-0223">Dioxygenase</keyword>
<keyword evidence="12" id="KW-0408">Iron</keyword>
<dbReference type="InterPro" id="IPR004198">
    <property type="entry name" value="Znf_C5HC2"/>
</dbReference>
<keyword evidence="6" id="KW-0677">Repeat</keyword>
<dbReference type="GO" id="GO:0003677">
    <property type="term" value="F:DNA binding"/>
    <property type="evidence" value="ECO:0007669"/>
    <property type="project" value="InterPro"/>
</dbReference>
<reference evidence="24" key="2">
    <citation type="submission" date="2025-09" db="UniProtKB">
        <authorList>
            <consortium name="Ensembl"/>
        </authorList>
    </citation>
    <scope>IDENTIFICATION</scope>
</reference>
<dbReference type="GO" id="GO:0048511">
    <property type="term" value="P:rhythmic process"/>
    <property type="evidence" value="ECO:0007669"/>
    <property type="project" value="UniProtKB-KW"/>
</dbReference>
<feature type="compositionally biased region" description="Low complexity" evidence="19">
    <location>
        <begin position="1377"/>
        <end position="1386"/>
    </location>
</feature>
<dbReference type="Pfam" id="PF02928">
    <property type="entry name" value="zf-C5HC2"/>
    <property type="match status" value="1"/>
</dbReference>
<dbReference type="Pfam" id="PF00628">
    <property type="entry name" value="PHD"/>
    <property type="match status" value="2"/>
</dbReference>
<dbReference type="InterPro" id="IPR019786">
    <property type="entry name" value="Zinc_finger_PHD-type_CS"/>
</dbReference>
<dbReference type="FunFam" id="3.30.40.10:FF:000023">
    <property type="entry name" value="Lysine (K)-specific demethylase 5A"/>
    <property type="match status" value="1"/>
</dbReference>
<evidence type="ECO:0000313" key="24">
    <source>
        <dbReference type="Ensembl" id="ENSSRHP00000028958.1"/>
    </source>
</evidence>
<dbReference type="Gene3D" id="3.30.40.10">
    <property type="entry name" value="Zinc/RING finger domain, C3HC4 (zinc finger)"/>
    <property type="match status" value="3"/>
</dbReference>
<evidence type="ECO:0000256" key="13">
    <source>
        <dbReference type="ARBA" id="ARBA00023015"/>
    </source>
</evidence>
<dbReference type="PROSITE" id="PS51184">
    <property type="entry name" value="JMJC"/>
    <property type="match status" value="1"/>
</dbReference>
<keyword evidence="9" id="KW-0156">Chromatin regulator</keyword>
<dbReference type="Gene3D" id="1.10.150.60">
    <property type="entry name" value="ARID DNA-binding domain"/>
    <property type="match status" value="1"/>
</dbReference>
<comment type="subcellular location">
    <subcellularLocation>
        <location evidence="2">Nucleus</location>
    </subcellularLocation>
</comment>
<dbReference type="CDD" id="cd15603">
    <property type="entry name" value="PHD1_KDM5B"/>
    <property type="match status" value="1"/>
</dbReference>
<keyword evidence="16" id="KW-0539">Nucleus</keyword>
<keyword evidence="15" id="KW-0804">Transcription</keyword>
<keyword evidence="14" id="KW-0090">Biological rhythms</keyword>
<feature type="region of interest" description="Disordered" evidence="19">
    <location>
        <begin position="1321"/>
        <end position="1388"/>
    </location>
</feature>
<dbReference type="Proteomes" id="UP000472270">
    <property type="component" value="Unassembled WGS sequence"/>
</dbReference>
<dbReference type="SMART" id="SM00501">
    <property type="entry name" value="BRIGHT"/>
    <property type="match status" value="1"/>
</dbReference>
<dbReference type="InterPro" id="IPR047979">
    <property type="entry name" value="KDM5B_PHD3"/>
</dbReference>
<keyword evidence="11" id="KW-0560">Oxidoreductase</keyword>
<evidence type="ECO:0000256" key="10">
    <source>
        <dbReference type="ARBA" id="ARBA00022964"/>
    </source>
</evidence>
<feature type="domain" description="PHD-type" evidence="20">
    <location>
        <begin position="1395"/>
        <end position="1449"/>
    </location>
</feature>
<dbReference type="Gene3D" id="2.60.120.650">
    <property type="entry name" value="Cupin"/>
    <property type="match status" value="1"/>
</dbReference>
<dbReference type="PROSITE" id="PS51011">
    <property type="entry name" value="ARID"/>
    <property type="match status" value="1"/>
</dbReference>
<dbReference type="GO" id="GO:0008270">
    <property type="term" value="F:zinc ion binding"/>
    <property type="evidence" value="ECO:0007669"/>
    <property type="project" value="UniProtKB-KW"/>
</dbReference>
<feature type="compositionally biased region" description="Basic and acidic residues" evidence="19">
    <location>
        <begin position="1364"/>
        <end position="1374"/>
    </location>
</feature>
<dbReference type="InterPro" id="IPR047978">
    <property type="entry name" value="KDM5B_PHD1"/>
</dbReference>
<evidence type="ECO:0000256" key="14">
    <source>
        <dbReference type="ARBA" id="ARBA00023108"/>
    </source>
</evidence>
<dbReference type="PROSITE" id="PS51183">
    <property type="entry name" value="JMJN"/>
    <property type="match status" value="1"/>
</dbReference>
<dbReference type="SMART" id="SM00558">
    <property type="entry name" value="JmjC"/>
    <property type="match status" value="1"/>
</dbReference>
<comment type="similarity">
    <text evidence="3">Belongs to the JARID1 histone demethylase family.</text>
</comment>
<dbReference type="CDD" id="cd15687">
    <property type="entry name" value="PHD3_KDM5B"/>
    <property type="match status" value="1"/>
</dbReference>
<dbReference type="InterPro" id="IPR003347">
    <property type="entry name" value="JmjC_dom"/>
</dbReference>
<organism evidence="24 25">
    <name type="scientific">Sinocyclocheilus rhinocerous</name>
    <dbReference type="NCBI Taxonomy" id="307959"/>
    <lineage>
        <taxon>Eukaryota</taxon>
        <taxon>Metazoa</taxon>
        <taxon>Chordata</taxon>
        <taxon>Craniata</taxon>
        <taxon>Vertebrata</taxon>
        <taxon>Euteleostomi</taxon>
        <taxon>Actinopterygii</taxon>
        <taxon>Neopterygii</taxon>
        <taxon>Teleostei</taxon>
        <taxon>Ostariophysi</taxon>
        <taxon>Cypriniformes</taxon>
        <taxon>Cyprinidae</taxon>
        <taxon>Cyprininae</taxon>
        <taxon>Sinocyclocheilus</taxon>
    </lineage>
</organism>
<evidence type="ECO:0000256" key="18">
    <source>
        <dbReference type="PROSITE-ProRule" id="PRU00146"/>
    </source>
</evidence>
<evidence type="ECO:0000256" key="1">
    <source>
        <dbReference type="ARBA" id="ARBA00001954"/>
    </source>
</evidence>
<feature type="domain" description="JmjC" evidence="23">
    <location>
        <begin position="407"/>
        <end position="573"/>
    </location>
</feature>
<dbReference type="GO" id="GO:0005654">
    <property type="term" value="C:nucleoplasm"/>
    <property type="evidence" value="ECO:0007669"/>
    <property type="project" value="UniProtKB-ARBA"/>
</dbReference>
<evidence type="ECO:0000259" key="21">
    <source>
        <dbReference type="PROSITE" id="PS51011"/>
    </source>
</evidence>
<keyword evidence="25" id="KW-1185">Reference proteome</keyword>
<dbReference type="FunFam" id="2.60.120.650:FF:000035">
    <property type="entry name" value="PHD transcription factor Rum1"/>
    <property type="match status" value="1"/>
</dbReference>
<evidence type="ECO:0000256" key="4">
    <source>
        <dbReference type="ARBA" id="ARBA00012902"/>
    </source>
</evidence>
<dbReference type="Pfam" id="PF21323">
    <property type="entry name" value="KDM5_C-hel"/>
    <property type="match status" value="1"/>
</dbReference>
<dbReference type="EC" id="1.14.11.67" evidence="4"/>
<evidence type="ECO:0000256" key="6">
    <source>
        <dbReference type="ARBA" id="ARBA00022737"/>
    </source>
</evidence>
<dbReference type="InterPro" id="IPR001965">
    <property type="entry name" value="Znf_PHD"/>
</dbReference>
<comment type="cofactor">
    <cofactor evidence="1">
        <name>Fe(2+)</name>
        <dbReference type="ChEBI" id="CHEBI:29033"/>
    </cofactor>
</comment>
<reference evidence="24" key="1">
    <citation type="submission" date="2025-08" db="UniProtKB">
        <authorList>
            <consortium name="Ensembl"/>
        </authorList>
    </citation>
    <scope>IDENTIFICATION</scope>
</reference>
<protein>
    <recommendedName>
        <fullName evidence="4">[histone H3]-trimethyl-L-lysine(4) demethylase</fullName>
        <ecNumber evidence="4">1.14.11.67</ecNumber>
    </recommendedName>
</protein>
<name>A0A673HTB1_9TELE</name>
<dbReference type="InterPro" id="IPR048615">
    <property type="entry name" value="KDM5_C-hel"/>
</dbReference>
<evidence type="ECO:0000256" key="19">
    <source>
        <dbReference type="SAM" id="MobiDB-lite"/>
    </source>
</evidence>
<keyword evidence="5" id="KW-0479">Metal-binding</keyword>
<dbReference type="Pfam" id="PF08429">
    <property type="entry name" value="PLU-1"/>
    <property type="match status" value="1"/>
</dbReference>
<feature type="domain" description="PHD-type" evidence="20">
    <location>
        <begin position="263"/>
        <end position="313"/>
    </location>
</feature>
<dbReference type="PROSITE" id="PS01359">
    <property type="entry name" value="ZF_PHD_1"/>
    <property type="match status" value="2"/>
</dbReference>
<evidence type="ECO:0000256" key="8">
    <source>
        <dbReference type="ARBA" id="ARBA00022833"/>
    </source>
</evidence>
<dbReference type="Pfam" id="PF01388">
    <property type="entry name" value="ARID"/>
    <property type="match status" value="1"/>
</dbReference>
<keyword evidence="8" id="KW-0862">Zinc</keyword>
<sequence length="1454" mass="165634">MFIPPPECPVFEPSWEEFADPFGFINKIRPIAENTGICKIRPPPGWQPPFACDVDRLHFTPRIQRLNELEAQTRVKLNFLDQIAKFWELQGCTLKIPHVERKTLDLYVLYKLVKEDGGFDVVCKERRWTQIALKIVYFGSHLRAHYERILYPYYLFQKGLITCMKPTLTNDTKDKEYKPHDLPQRQSVQPAETCTIARRAKRTKVCENKPNLRRRMGSYVQKVEGEKSKVRVEVRGPFGFCTTRYALYSVMAMFVCFPPQVEQYMCLVCGGGGDEDRLLLCDGCDDSYHTFCLIPPLHDVPKGDWRCPKCLAQECGKPQVAFGFEQAPRDYTLRTFGDMADSFKSDYFNMPVHMVPTELVEKEFWRLVSTIEEDVTVEYGADIASKDFGSGFPVKTGTFKVSPEEEGYLSSGWNLNNMPVLDASVLTHVTADICGMKLPWLYVGMCFSSFCWHIEDHWSYSINYLHWGEPKTWYGIPGYAAEQLEKVMKNLAPELFESQPDLLHQLVTIMNPNVLMGHGVPIYRTNQCAGEFVITFPRAYHSGFNQGFNFAEAVNFCTADWVPLGRQCVEHYRSLNRYCVFSHDEMTCNIAAKADILELELASAVQKDMCAMILEEKMLRERAYKLGVWHSQQVDYDLLPDEERQCTKCRTTCYLSAITCPCSPDQLVCLHHIEDLCSCPVKSYTLNYKYTLAELKPLFQALTARAESYEDWASKVNKILKWAFKIFLSFKINFFKTYPETDLLSHLRQVIQNADRCTSVAQQLLNGKRQTRYRSGGGKSQNQLTVEELRLFVNQLYDLPCTIRQAPFLKALLNRVEQFQQESSDLLAEDMPGSSALQGLLDEGASLDVELPQLAVLRQRLEQARWVEAVQEASDQPADLSLDCMRRLIDQGVGLAPHACVERTMARLQELLTVCEHWEEKAHNMLTARPRHSIVTLEAAIQEVNSIPAYLPSCLQLKDCVSRAREWIMEADALQAGGRIPGLAALSELVSRARGIPVMLEPLTRLESLVSEVQAWKESAAKTFLLRNSSHSLLEVLCPRCETGPQKSKSKKSKDVSVPCKKVEVKLDSLFDVEKALSMSKDTASAMATLSDVHQKELESLSMLRTSNESKFQSSPSCLAPTVCLCHTVPAGPMLQCELCRDAYHSGCVPGFKDIQSGLPWLCPLCKHSEKPPLDKVLPLLASLQRIRVWLPEGDALRYVIERTVRWQHKVQQVSPTPQDISLESHHLRHWLGATVLSTCCSLVFLSMVSQPHLMFLIHTYRGVVNVWMKIFRIVSCVTELSAELEELLVEGLLLQVTLPELQQLYSSLLNRFLPSQHSLQSIPETKKEPEKLEKNSKRRLEKENIEGQHRDTIKKPKKKKPKMNKERRREEKQTTSPSNSLSDLSYSDDSEEDWSVCSAKQCQQPEGNEVNWVQCDGSCNQWFHQICVGVSAEQAENEDYICVSCSKGSPFCT</sequence>
<evidence type="ECO:0000256" key="9">
    <source>
        <dbReference type="ARBA" id="ARBA00022853"/>
    </source>
</evidence>
<dbReference type="Pfam" id="PF02373">
    <property type="entry name" value="JmjC"/>
    <property type="match status" value="1"/>
</dbReference>
<feature type="domain" description="JmjN" evidence="22">
    <location>
        <begin position="8"/>
        <end position="49"/>
    </location>
</feature>
<dbReference type="GO" id="GO:0006355">
    <property type="term" value="P:regulation of DNA-templated transcription"/>
    <property type="evidence" value="ECO:0007669"/>
    <property type="project" value="TreeGrafter"/>
</dbReference>
<dbReference type="InterPro" id="IPR036431">
    <property type="entry name" value="ARID_dom_sf"/>
</dbReference>
<evidence type="ECO:0000256" key="15">
    <source>
        <dbReference type="ARBA" id="ARBA00023163"/>
    </source>
</evidence>
<dbReference type="PROSITE" id="PS50016">
    <property type="entry name" value="ZF_PHD_2"/>
    <property type="match status" value="2"/>
</dbReference>
<dbReference type="InterPro" id="IPR011011">
    <property type="entry name" value="Znf_FYVE_PHD"/>
</dbReference>
<evidence type="ECO:0000256" key="17">
    <source>
        <dbReference type="ARBA" id="ARBA00048734"/>
    </source>
</evidence>
<keyword evidence="7 18" id="KW-0863">Zinc-finger</keyword>
<evidence type="ECO:0000256" key="3">
    <source>
        <dbReference type="ARBA" id="ARBA00006801"/>
    </source>
</evidence>
<evidence type="ECO:0000256" key="11">
    <source>
        <dbReference type="ARBA" id="ARBA00023002"/>
    </source>
</evidence>
<comment type="catalytic activity">
    <reaction evidence="17">
        <text>N(6),N(6),N(6)-trimethyl-L-lysyl(4)-[histone H3] + 3 2-oxoglutarate + 3 O2 = L-lysyl(4)-[histone H3] + 3 formaldehyde + 3 succinate + 3 CO2</text>
        <dbReference type="Rhea" id="RHEA:60208"/>
        <dbReference type="Rhea" id="RHEA-COMP:15537"/>
        <dbReference type="Rhea" id="RHEA-COMP:15547"/>
        <dbReference type="ChEBI" id="CHEBI:15379"/>
        <dbReference type="ChEBI" id="CHEBI:16526"/>
        <dbReference type="ChEBI" id="CHEBI:16810"/>
        <dbReference type="ChEBI" id="CHEBI:16842"/>
        <dbReference type="ChEBI" id="CHEBI:29969"/>
        <dbReference type="ChEBI" id="CHEBI:30031"/>
        <dbReference type="ChEBI" id="CHEBI:61961"/>
        <dbReference type="EC" id="1.14.11.67"/>
    </reaction>
</comment>